<feature type="domain" description="ABC transporter" evidence="4">
    <location>
        <begin position="9"/>
        <end position="256"/>
    </location>
</feature>
<keyword evidence="2" id="KW-0547">Nucleotide-binding</keyword>
<dbReference type="NCBIfam" id="TIGR01727">
    <property type="entry name" value="oligo_HPY"/>
    <property type="match status" value="1"/>
</dbReference>
<accession>C0QRS3</accession>
<dbReference type="PROSITE" id="PS50893">
    <property type="entry name" value="ABC_TRANSPORTER_2"/>
    <property type="match status" value="1"/>
</dbReference>
<evidence type="ECO:0000256" key="3">
    <source>
        <dbReference type="ARBA" id="ARBA00022840"/>
    </source>
</evidence>
<evidence type="ECO:0000313" key="6">
    <source>
        <dbReference type="Proteomes" id="UP000001366"/>
    </source>
</evidence>
<reference evidence="5 6" key="1">
    <citation type="journal article" date="2009" name="J. Bacteriol.">
        <title>Complete and draft genome sequences of six members of the Aquificales.</title>
        <authorList>
            <person name="Reysenbach A.L."/>
            <person name="Hamamura N."/>
            <person name="Podar M."/>
            <person name="Griffiths E."/>
            <person name="Ferreira S."/>
            <person name="Hochstein R."/>
            <person name="Heidelberg J."/>
            <person name="Johnson J."/>
            <person name="Mead D."/>
            <person name="Pohorille A."/>
            <person name="Sarmiento M."/>
            <person name="Schweighofer K."/>
            <person name="Seshadri R."/>
            <person name="Voytek M.A."/>
        </authorList>
    </citation>
    <scope>NUCLEOTIDE SEQUENCE [LARGE SCALE GENOMIC DNA]</scope>
    <source>
        <strain evidence="6">DSM 14350 / EX-H1</strain>
    </source>
</reference>
<proteinExistence type="predicted"/>
<keyword evidence="6" id="KW-1185">Reference proteome</keyword>
<dbReference type="FunFam" id="3.40.50.300:FF:000016">
    <property type="entry name" value="Oligopeptide ABC transporter ATP-binding component"/>
    <property type="match status" value="1"/>
</dbReference>
<evidence type="ECO:0000259" key="4">
    <source>
        <dbReference type="PROSITE" id="PS50893"/>
    </source>
</evidence>
<dbReference type="KEGG" id="pmx:PERMA_1602"/>
<dbReference type="GO" id="GO:0016887">
    <property type="term" value="F:ATP hydrolysis activity"/>
    <property type="evidence" value="ECO:0007669"/>
    <property type="project" value="InterPro"/>
</dbReference>
<dbReference type="PROSITE" id="PS00211">
    <property type="entry name" value="ABC_TRANSPORTER_1"/>
    <property type="match status" value="1"/>
</dbReference>
<dbReference type="EMBL" id="CP001230">
    <property type="protein sequence ID" value="ACO03541.1"/>
    <property type="molecule type" value="Genomic_DNA"/>
</dbReference>
<evidence type="ECO:0000313" key="5">
    <source>
        <dbReference type="EMBL" id="ACO03541.1"/>
    </source>
</evidence>
<dbReference type="RefSeq" id="WP_012675780.1">
    <property type="nucleotide sequence ID" value="NC_012440.1"/>
</dbReference>
<protein>
    <submittedName>
        <fullName evidence="5">Oligopeptide transport ATP-binding protein AppF</fullName>
    </submittedName>
</protein>
<keyword evidence="1" id="KW-0813">Transport</keyword>
<dbReference type="GO" id="GO:0055085">
    <property type="term" value="P:transmembrane transport"/>
    <property type="evidence" value="ECO:0007669"/>
    <property type="project" value="UniProtKB-ARBA"/>
</dbReference>
<dbReference type="STRING" id="123214.PERMA_1602"/>
<dbReference type="HOGENOM" id="CLU_000604_1_23_0"/>
<dbReference type="SUPFAM" id="SSF52540">
    <property type="entry name" value="P-loop containing nucleoside triphosphate hydrolases"/>
    <property type="match status" value="1"/>
</dbReference>
<dbReference type="InterPro" id="IPR003593">
    <property type="entry name" value="AAA+_ATPase"/>
</dbReference>
<dbReference type="InterPro" id="IPR050319">
    <property type="entry name" value="ABC_transp_ATP-bind"/>
</dbReference>
<keyword evidence="3 5" id="KW-0067">ATP-binding</keyword>
<evidence type="ECO:0000256" key="2">
    <source>
        <dbReference type="ARBA" id="ARBA00022741"/>
    </source>
</evidence>
<dbReference type="SMART" id="SM00382">
    <property type="entry name" value="AAA"/>
    <property type="match status" value="1"/>
</dbReference>
<dbReference type="InterPro" id="IPR003439">
    <property type="entry name" value="ABC_transporter-like_ATP-bd"/>
</dbReference>
<name>C0QRS3_PERMH</name>
<evidence type="ECO:0000256" key="1">
    <source>
        <dbReference type="ARBA" id="ARBA00022448"/>
    </source>
</evidence>
<dbReference type="OrthoDB" id="9806285at2"/>
<dbReference type="Proteomes" id="UP000001366">
    <property type="component" value="Chromosome"/>
</dbReference>
<dbReference type="InterPro" id="IPR013563">
    <property type="entry name" value="Oligopep_ABC_C"/>
</dbReference>
<dbReference type="GO" id="GO:0005524">
    <property type="term" value="F:ATP binding"/>
    <property type="evidence" value="ECO:0007669"/>
    <property type="project" value="UniProtKB-KW"/>
</dbReference>
<dbReference type="PANTHER" id="PTHR43776:SF8">
    <property type="entry name" value="ABC TRANSPORTER, ATP-BINDING PROTEIN"/>
    <property type="match status" value="1"/>
</dbReference>
<gene>
    <name evidence="5" type="ordered locus">PERMA_1602</name>
</gene>
<dbReference type="Pfam" id="PF00005">
    <property type="entry name" value="ABC_tran"/>
    <property type="match status" value="1"/>
</dbReference>
<dbReference type="AlphaFoldDB" id="C0QRS3"/>
<dbReference type="Gene3D" id="3.40.50.300">
    <property type="entry name" value="P-loop containing nucleotide triphosphate hydrolases"/>
    <property type="match status" value="1"/>
</dbReference>
<dbReference type="InterPro" id="IPR017871">
    <property type="entry name" value="ABC_transporter-like_CS"/>
</dbReference>
<dbReference type="CDD" id="cd03257">
    <property type="entry name" value="ABC_NikE_OppD_transporters"/>
    <property type="match status" value="1"/>
</dbReference>
<organism evidence="5 6">
    <name type="scientific">Persephonella marina (strain DSM 14350 / EX-H1)</name>
    <dbReference type="NCBI Taxonomy" id="123214"/>
    <lineage>
        <taxon>Bacteria</taxon>
        <taxon>Pseudomonadati</taxon>
        <taxon>Aquificota</taxon>
        <taxon>Aquificia</taxon>
        <taxon>Aquificales</taxon>
        <taxon>Hydrogenothermaceae</taxon>
        <taxon>Persephonella</taxon>
    </lineage>
</organism>
<dbReference type="eggNOG" id="COG4608">
    <property type="taxonomic scope" value="Bacteria"/>
</dbReference>
<sequence length="317" mass="36190">MEGNSPPLLKVENLSKKYLIKKTLFHKEYFTAVDRVSFDINYGEILGVVGESGSGKSTIGKLVLKLIQKDEGSILFKGKDIYSMNRKEEKIFRKESSVVFQDPRTSLNPRLTVYKIIEEPLIVHGVERKEREERIIKAINDAGLDETFLSRYPSELSGGQRQRVAIARAIVLDPDLIVADEPTSALDVSVQLQIIKLLEKLKKQRNISLMFISHDLNVVGNIADRIVVLYRGKIMEKGNTADIIKNPKHPYTKILFDSLPPDHPSHRKDLKKIPEIEREDIKGGCLFYHRCPVAEDICRKEPDIKKINGREVYCHFV</sequence>
<dbReference type="PaxDb" id="123214-PERMA_1602"/>
<dbReference type="PANTHER" id="PTHR43776">
    <property type="entry name" value="TRANSPORT ATP-BINDING PROTEIN"/>
    <property type="match status" value="1"/>
</dbReference>
<dbReference type="InterPro" id="IPR027417">
    <property type="entry name" value="P-loop_NTPase"/>
</dbReference>
<dbReference type="GO" id="GO:0015833">
    <property type="term" value="P:peptide transport"/>
    <property type="evidence" value="ECO:0007669"/>
    <property type="project" value="InterPro"/>
</dbReference>
<dbReference type="Pfam" id="PF08352">
    <property type="entry name" value="oligo_HPY"/>
    <property type="match status" value="1"/>
</dbReference>